<sequence length="332" mass="36486">MTQQIGKKTQSNFYTILCFGIALSVANSEISAQDNFDTQTVSTQADKDYSFKDTVVESITGDVYSDPSKWQDLKYTDLFSEGWNKPWASPPNGSGGAPRQGWLNAYDGVFYRLGIAVFGWQHGANNNDGYTGNLVNYTPLNQRFEIQTDIPMVSNRGGGSEAQTNFGDLKITPRVILSESKDVTQSFNLTFRAPTGNSFNGNNVASITPQYQFWANAWKGLVVRGGAGFTIPYSGDISKTGARTTFDANLAVGYYMTPHDFTPFGDMVWYLSTNVSQAIDNRAKNSGTFVSLTPGFRTHVGQNWYLLGAVEVPVTNPQPFGYQVLGGIMKVF</sequence>
<accession>A0A1R4HC89</accession>
<dbReference type="OrthoDB" id="7389790at2"/>
<reference evidence="2" key="1">
    <citation type="submission" date="2017-02" db="EMBL/GenBank/DDBJ databases">
        <authorList>
            <person name="Daims H."/>
        </authorList>
    </citation>
    <scope>NUCLEOTIDE SEQUENCE [LARGE SCALE GENOMIC DNA]</scope>
</reference>
<dbReference type="Proteomes" id="UP000195442">
    <property type="component" value="Unassembled WGS sequence"/>
</dbReference>
<evidence type="ECO:0000313" key="2">
    <source>
        <dbReference type="Proteomes" id="UP000195442"/>
    </source>
</evidence>
<keyword evidence="2" id="KW-1185">Reference proteome</keyword>
<dbReference type="EMBL" id="FUKJ01000294">
    <property type="protein sequence ID" value="SJM93817.1"/>
    <property type="molecule type" value="Genomic_DNA"/>
</dbReference>
<evidence type="ECO:0000313" key="1">
    <source>
        <dbReference type="EMBL" id="SJM93817.1"/>
    </source>
</evidence>
<dbReference type="AlphaFoldDB" id="A0A1R4HC89"/>
<proteinExistence type="predicted"/>
<name>A0A1R4HC89_9GAMM</name>
<gene>
    <name evidence="1" type="ORF">CRENPOLYSF2_3630006</name>
</gene>
<organism evidence="1 2">
    <name type="scientific">Crenothrix polyspora</name>
    <dbReference type="NCBI Taxonomy" id="360316"/>
    <lineage>
        <taxon>Bacteria</taxon>
        <taxon>Pseudomonadati</taxon>
        <taxon>Pseudomonadota</taxon>
        <taxon>Gammaproteobacteria</taxon>
        <taxon>Methylococcales</taxon>
        <taxon>Crenotrichaceae</taxon>
        <taxon>Crenothrix</taxon>
    </lineage>
</organism>
<protein>
    <submittedName>
        <fullName evidence="1">Uncharacterized protein</fullName>
    </submittedName>
</protein>
<dbReference type="RefSeq" id="WP_087147533.1">
    <property type="nucleotide sequence ID" value="NZ_FUKJ01000294.1"/>
</dbReference>